<dbReference type="PANTHER" id="PTHR47255:SF4">
    <property type="entry name" value="GATA ZINC FINGER DOMAIN-CONTAINING PROTEIN 12"/>
    <property type="match status" value="1"/>
</dbReference>
<keyword evidence="2 4" id="KW-0863">Zinc-finger</keyword>
<evidence type="ECO:0000313" key="8">
    <source>
        <dbReference type="Proteomes" id="UP001327560"/>
    </source>
</evidence>
<dbReference type="GO" id="GO:0008270">
    <property type="term" value="F:zinc ion binding"/>
    <property type="evidence" value="ECO:0007669"/>
    <property type="project" value="UniProtKB-KW"/>
</dbReference>
<evidence type="ECO:0000256" key="1">
    <source>
        <dbReference type="ARBA" id="ARBA00022723"/>
    </source>
</evidence>
<keyword evidence="8" id="KW-1185">Reference proteome</keyword>
<evidence type="ECO:0000313" key="7">
    <source>
        <dbReference type="EMBL" id="WOL09122.1"/>
    </source>
</evidence>
<dbReference type="SMART" id="SM00401">
    <property type="entry name" value="ZnF_GATA"/>
    <property type="match status" value="1"/>
</dbReference>
<dbReference type="Proteomes" id="UP001327560">
    <property type="component" value="Chromosome 5"/>
</dbReference>
<dbReference type="InterPro" id="IPR013088">
    <property type="entry name" value="Znf_NHR/GATA"/>
</dbReference>
<dbReference type="AlphaFoldDB" id="A0AAQ3KNB4"/>
<feature type="compositionally biased region" description="Low complexity" evidence="5">
    <location>
        <begin position="140"/>
        <end position="152"/>
    </location>
</feature>
<dbReference type="SUPFAM" id="SSF57716">
    <property type="entry name" value="Glucocorticoid receptor-like (DNA-binding domain)"/>
    <property type="match status" value="1"/>
</dbReference>
<dbReference type="PROSITE" id="PS50114">
    <property type="entry name" value="GATA_ZN_FINGER_2"/>
    <property type="match status" value="1"/>
</dbReference>
<keyword evidence="3" id="KW-0862">Zinc</keyword>
<dbReference type="Pfam" id="PF00320">
    <property type="entry name" value="GATA"/>
    <property type="match status" value="1"/>
</dbReference>
<reference evidence="7 8" key="1">
    <citation type="submission" date="2023-10" db="EMBL/GenBank/DDBJ databases">
        <title>Chromosome-scale genome assembly provides insights into flower coloration mechanisms of Canna indica.</title>
        <authorList>
            <person name="Li C."/>
        </authorList>
    </citation>
    <scope>NUCLEOTIDE SEQUENCE [LARGE SCALE GENOMIC DNA]</scope>
    <source>
        <tissue evidence="7">Flower</tissue>
    </source>
</reference>
<dbReference type="InterPro" id="IPR052138">
    <property type="entry name" value="GATA_ZnFinger_Domain"/>
</dbReference>
<dbReference type="EMBL" id="CP136894">
    <property type="protein sequence ID" value="WOL09122.1"/>
    <property type="molecule type" value="Genomic_DNA"/>
</dbReference>
<name>A0AAQ3KNB4_9LILI</name>
<evidence type="ECO:0000256" key="4">
    <source>
        <dbReference type="PROSITE-ProRule" id="PRU00094"/>
    </source>
</evidence>
<dbReference type="InterPro" id="IPR000679">
    <property type="entry name" value="Znf_GATA"/>
</dbReference>
<feature type="region of interest" description="Disordered" evidence="5">
    <location>
        <begin position="1"/>
        <end position="25"/>
    </location>
</feature>
<feature type="region of interest" description="Disordered" evidence="5">
    <location>
        <begin position="133"/>
        <end position="152"/>
    </location>
</feature>
<evidence type="ECO:0000256" key="5">
    <source>
        <dbReference type="SAM" id="MobiDB-lite"/>
    </source>
</evidence>
<dbReference type="GO" id="GO:0006355">
    <property type="term" value="P:regulation of DNA-templated transcription"/>
    <property type="evidence" value="ECO:0007669"/>
    <property type="project" value="InterPro"/>
</dbReference>
<sequence length="311" mass="33938">MSAFDLNQASIPIDEEEETRDLPNHTSSFSCANLFTSLHHPSADYRMSYQLHQLHQEPKEVFFIAGSSDRAMPDNSIKLSLCNPYVRAEEEEAAAVDRDGKYWMPSKMRLMRKMMSSTHIVVREPRENIAVGGDRGFDISNRSSSSNSNSPNGVVRVCSDCNTTKTPLWRSGPRGPKANNCGVQSLCNACGIRQRKARRAMAAAAAAINGGVVPASTAPVKVRKEKTLDIDRTLPFKKRCKMNTAAATTTTTATSMTVMPNTSAAAAAKNLCFEEVTLSSNKNSGIQKVFPQEERDAAILLMALSCGLVRS</sequence>
<dbReference type="PANTHER" id="PTHR47255">
    <property type="entry name" value="GATA TRANSCRIPTION FACTOR 22-RELATED"/>
    <property type="match status" value="1"/>
</dbReference>
<gene>
    <name evidence="7" type="ORF">Cni_G17875</name>
</gene>
<feature type="domain" description="GATA-type" evidence="6">
    <location>
        <begin position="156"/>
        <end position="195"/>
    </location>
</feature>
<proteinExistence type="predicted"/>
<evidence type="ECO:0000256" key="2">
    <source>
        <dbReference type="ARBA" id="ARBA00022771"/>
    </source>
</evidence>
<accession>A0AAQ3KNB4</accession>
<protein>
    <submittedName>
        <fullName evidence="7">GATA transcription factor 22</fullName>
    </submittedName>
</protein>
<keyword evidence="1" id="KW-0479">Metal-binding</keyword>
<evidence type="ECO:0000259" key="6">
    <source>
        <dbReference type="PROSITE" id="PS50114"/>
    </source>
</evidence>
<dbReference type="Gene3D" id="3.30.50.10">
    <property type="entry name" value="Erythroid Transcription Factor GATA-1, subunit A"/>
    <property type="match status" value="1"/>
</dbReference>
<evidence type="ECO:0000256" key="3">
    <source>
        <dbReference type="ARBA" id="ARBA00022833"/>
    </source>
</evidence>
<feature type="compositionally biased region" description="Polar residues" evidence="5">
    <location>
        <begin position="1"/>
        <end position="10"/>
    </location>
</feature>
<dbReference type="GO" id="GO:0043565">
    <property type="term" value="F:sequence-specific DNA binding"/>
    <property type="evidence" value="ECO:0007669"/>
    <property type="project" value="InterPro"/>
</dbReference>
<organism evidence="7 8">
    <name type="scientific">Canna indica</name>
    <name type="common">Indian-shot</name>
    <dbReference type="NCBI Taxonomy" id="4628"/>
    <lineage>
        <taxon>Eukaryota</taxon>
        <taxon>Viridiplantae</taxon>
        <taxon>Streptophyta</taxon>
        <taxon>Embryophyta</taxon>
        <taxon>Tracheophyta</taxon>
        <taxon>Spermatophyta</taxon>
        <taxon>Magnoliopsida</taxon>
        <taxon>Liliopsida</taxon>
        <taxon>Zingiberales</taxon>
        <taxon>Cannaceae</taxon>
        <taxon>Canna</taxon>
    </lineage>
</organism>
<dbReference type="CDD" id="cd00202">
    <property type="entry name" value="ZnF_GATA"/>
    <property type="match status" value="1"/>
</dbReference>